<keyword evidence="2" id="KW-0285">Flavoprotein</keyword>
<accession>A0A1X9NFM0</accession>
<dbReference type="KEGG" id="osg:BST96_06230"/>
<dbReference type="PANTHER" id="PTHR43104:SF2">
    <property type="entry name" value="L-2-HYDROXYGLUTARATE DEHYDROGENASE, MITOCHONDRIAL"/>
    <property type="match status" value="1"/>
</dbReference>
<evidence type="ECO:0000313" key="7">
    <source>
        <dbReference type="EMBL" id="ARN73747.1"/>
    </source>
</evidence>
<organism evidence="7 8">
    <name type="scientific">Oceanicoccus sagamiensis</name>
    <dbReference type="NCBI Taxonomy" id="716816"/>
    <lineage>
        <taxon>Bacteria</taxon>
        <taxon>Pseudomonadati</taxon>
        <taxon>Pseudomonadota</taxon>
        <taxon>Gammaproteobacteria</taxon>
        <taxon>Cellvibrionales</taxon>
        <taxon>Spongiibacteraceae</taxon>
        <taxon>Oceanicoccus</taxon>
    </lineage>
</organism>
<dbReference type="Gene3D" id="3.50.50.60">
    <property type="entry name" value="FAD/NAD(P)-binding domain"/>
    <property type="match status" value="1"/>
</dbReference>
<dbReference type="OrthoDB" id="9801699at2"/>
<dbReference type="RefSeq" id="WP_085757863.1">
    <property type="nucleotide sequence ID" value="NZ_CP019343.1"/>
</dbReference>
<keyword evidence="4" id="KW-0560">Oxidoreductase</keyword>
<evidence type="ECO:0000256" key="1">
    <source>
        <dbReference type="ARBA" id="ARBA00001974"/>
    </source>
</evidence>
<name>A0A1X9NFM0_9GAMM</name>
<evidence type="ECO:0000256" key="5">
    <source>
        <dbReference type="ARBA" id="ARBA00037941"/>
    </source>
</evidence>
<dbReference type="Pfam" id="PF01266">
    <property type="entry name" value="DAO"/>
    <property type="match status" value="1"/>
</dbReference>
<dbReference type="PANTHER" id="PTHR43104">
    <property type="entry name" value="L-2-HYDROXYGLUTARATE DEHYDROGENASE, MITOCHONDRIAL"/>
    <property type="match status" value="1"/>
</dbReference>
<dbReference type="Proteomes" id="UP000193450">
    <property type="component" value="Chromosome"/>
</dbReference>
<reference evidence="7 8" key="1">
    <citation type="submission" date="2016-11" db="EMBL/GenBank/DDBJ databases">
        <title>Trade-off between light-utilization and light-protection in marine flavobacteria.</title>
        <authorList>
            <person name="Kumagai Y."/>
        </authorList>
    </citation>
    <scope>NUCLEOTIDE SEQUENCE [LARGE SCALE GENOMIC DNA]</scope>
    <source>
        <strain evidence="7 8">NBRC 107125</strain>
    </source>
</reference>
<feature type="domain" description="FAD dependent oxidoreductase" evidence="6">
    <location>
        <begin position="7"/>
        <end position="395"/>
    </location>
</feature>
<protein>
    <submittedName>
        <fullName evidence="7">Hydroxyglutarate oxidase</fullName>
    </submittedName>
</protein>
<gene>
    <name evidence="7" type="ORF">BST96_06230</name>
</gene>
<dbReference type="AlphaFoldDB" id="A0A1X9NFM0"/>
<evidence type="ECO:0000259" key="6">
    <source>
        <dbReference type="Pfam" id="PF01266"/>
    </source>
</evidence>
<dbReference type="EMBL" id="CP019343">
    <property type="protein sequence ID" value="ARN73747.1"/>
    <property type="molecule type" value="Genomic_DNA"/>
</dbReference>
<evidence type="ECO:0000313" key="8">
    <source>
        <dbReference type="Proteomes" id="UP000193450"/>
    </source>
</evidence>
<dbReference type="Gene3D" id="3.30.9.10">
    <property type="entry name" value="D-Amino Acid Oxidase, subunit A, domain 2"/>
    <property type="match status" value="1"/>
</dbReference>
<keyword evidence="3" id="KW-0274">FAD</keyword>
<evidence type="ECO:0000256" key="2">
    <source>
        <dbReference type="ARBA" id="ARBA00022630"/>
    </source>
</evidence>
<dbReference type="InterPro" id="IPR036188">
    <property type="entry name" value="FAD/NAD-bd_sf"/>
</dbReference>
<proteinExistence type="inferred from homology"/>
<dbReference type="NCBIfam" id="NF008726">
    <property type="entry name" value="PRK11728.1"/>
    <property type="match status" value="1"/>
</dbReference>
<comment type="similarity">
    <text evidence="5">Belongs to the L2HGDH family.</text>
</comment>
<dbReference type="STRING" id="716816.BST96_06230"/>
<evidence type="ECO:0000256" key="3">
    <source>
        <dbReference type="ARBA" id="ARBA00022827"/>
    </source>
</evidence>
<sequence length="402" mass="44168">MPNTLYDYTIIGGGIVGVSVAWQLKQRLPHASILLIDKESQLAQHQTGHNSGVIHAGVYYAPGSLKAELCKKGAAATLAFCRQYGIAVKQPGKLLVACNALELQRMQALQQRCQKNGIGVTALNQQQLKQQEPNITGLGALLVEDSGIVDYSQITKTMARLFQQQGGHVQLNTQLQAAVENRDNISLTTNRGAITSRYVIACAGLAADRVARLLNLAIDFSIVPFRGEYYQLSPENHDLIQRLIYPIPDPALPFLGVHLTPMINGGISVGPNAVLGWKREGYGRINFKLKDAIDMLRFPGFWKLCRSQYQSGISEYKNSLYKRGYLKQIQKYCPQLTLQDLEPYPSGIRAQAVLADGSLVQDFLFAESARSLHVCNAPSPAATSAIPIGDYICQRLQEKTSV</sequence>
<comment type="cofactor">
    <cofactor evidence="1">
        <name>FAD</name>
        <dbReference type="ChEBI" id="CHEBI:57692"/>
    </cofactor>
</comment>
<keyword evidence="8" id="KW-1185">Reference proteome</keyword>
<dbReference type="InterPro" id="IPR006076">
    <property type="entry name" value="FAD-dep_OxRdtase"/>
</dbReference>
<dbReference type="SUPFAM" id="SSF51905">
    <property type="entry name" value="FAD/NAD(P)-binding domain"/>
    <property type="match status" value="1"/>
</dbReference>
<evidence type="ECO:0000256" key="4">
    <source>
        <dbReference type="ARBA" id="ARBA00023002"/>
    </source>
</evidence>
<dbReference type="GO" id="GO:0047545">
    <property type="term" value="F:(S)-2-hydroxyglutarate dehydrogenase activity"/>
    <property type="evidence" value="ECO:0007669"/>
    <property type="project" value="TreeGrafter"/>
</dbReference>
<dbReference type="GO" id="GO:0005737">
    <property type="term" value="C:cytoplasm"/>
    <property type="evidence" value="ECO:0007669"/>
    <property type="project" value="TreeGrafter"/>
</dbReference>